<dbReference type="AlphaFoldDB" id="A0A1F5EV67"/>
<name>A0A1F5EV67_9BACT</name>
<keyword evidence="1" id="KW-1133">Transmembrane helix</keyword>
<keyword evidence="1" id="KW-0472">Membrane</keyword>
<protein>
    <recommendedName>
        <fullName evidence="4">DUF1648 domain-containing protein</fullName>
    </recommendedName>
</protein>
<sequence>MKTSTLVFVCEIALILVGGSFLFFFWTKLPPQMPWFYSLPWGEIQLIPKLWFGVGFLILTTISTVNYFVSEKLDKKDSVAALVVAGASLLLIILYLASFFRVLSIMI</sequence>
<dbReference type="EMBL" id="MFAH01000031">
    <property type="protein sequence ID" value="OGD71275.1"/>
    <property type="molecule type" value="Genomic_DNA"/>
</dbReference>
<dbReference type="Proteomes" id="UP000177390">
    <property type="component" value="Unassembled WGS sequence"/>
</dbReference>
<evidence type="ECO:0008006" key="4">
    <source>
        <dbReference type="Google" id="ProtNLM"/>
    </source>
</evidence>
<evidence type="ECO:0000256" key="1">
    <source>
        <dbReference type="SAM" id="Phobius"/>
    </source>
</evidence>
<feature type="transmembrane region" description="Helical" evidence="1">
    <location>
        <begin position="50"/>
        <end position="69"/>
    </location>
</feature>
<reference evidence="2 3" key="1">
    <citation type="journal article" date="2016" name="Nat. Commun.">
        <title>Thousands of microbial genomes shed light on interconnected biogeochemical processes in an aquifer system.</title>
        <authorList>
            <person name="Anantharaman K."/>
            <person name="Brown C.T."/>
            <person name="Hug L.A."/>
            <person name="Sharon I."/>
            <person name="Castelle C.J."/>
            <person name="Probst A.J."/>
            <person name="Thomas B.C."/>
            <person name="Singh A."/>
            <person name="Wilkins M.J."/>
            <person name="Karaoz U."/>
            <person name="Brodie E.L."/>
            <person name="Williams K.H."/>
            <person name="Hubbard S.S."/>
            <person name="Banfield J.F."/>
        </authorList>
    </citation>
    <scope>NUCLEOTIDE SEQUENCE [LARGE SCALE GENOMIC DNA]</scope>
</reference>
<proteinExistence type="predicted"/>
<accession>A0A1F5EV67</accession>
<organism evidence="2 3">
    <name type="scientific">Candidatus Collierbacteria bacterium RIFCSPHIGHO2_02_FULL_49_10</name>
    <dbReference type="NCBI Taxonomy" id="1817723"/>
    <lineage>
        <taxon>Bacteria</taxon>
        <taxon>Candidatus Collieribacteriota</taxon>
    </lineage>
</organism>
<evidence type="ECO:0000313" key="2">
    <source>
        <dbReference type="EMBL" id="OGD71275.1"/>
    </source>
</evidence>
<feature type="transmembrane region" description="Helical" evidence="1">
    <location>
        <begin position="6"/>
        <end position="29"/>
    </location>
</feature>
<evidence type="ECO:0000313" key="3">
    <source>
        <dbReference type="Proteomes" id="UP000177390"/>
    </source>
</evidence>
<feature type="transmembrane region" description="Helical" evidence="1">
    <location>
        <begin position="81"/>
        <end position="103"/>
    </location>
</feature>
<gene>
    <name evidence="2" type="ORF">A3D09_01740</name>
</gene>
<comment type="caution">
    <text evidence="2">The sequence shown here is derived from an EMBL/GenBank/DDBJ whole genome shotgun (WGS) entry which is preliminary data.</text>
</comment>
<keyword evidence="1" id="KW-0812">Transmembrane</keyword>